<comment type="caution">
    <text evidence="1">The sequence shown here is derived from an EMBL/GenBank/DDBJ whole genome shotgun (WGS) entry which is preliminary data.</text>
</comment>
<evidence type="ECO:0000313" key="2">
    <source>
        <dbReference type="Proteomes" id="UP000054241"/>
    </source>
</evidence>
<sequence length="74" mass="8014">MVDARSVSNVEEHLGRLDIHLAGEVRLTCAGGVADDGGEVDDRVDAFDCLSERLRITEVSLMEGEITRAFQPLG</sequence>
<keyword evidence="2" id="KW-1185">Reference proteome</keyword>
<organism evidence="1 2">
    <name type="scientific">Streptomyces cellostaticus</name>
    <dbReference type="NCBI Taxonomy" id="67285"/>
    <lineage>
        <taxon>Bacteria</taxon>
        <taxon>Bacillati</taxon>
        <taxon>Actinomycetota</taxon>
        <taxon>Actinomycetes</taxon>
        <taxon>Kitasatosporales</taxon>
        <taxon>Streptomycetaceae</taxon>
        <taxon>Streptomyces</taxon>
    </lineage>
</organism>
<dbReference type="Proteomes" id="UP000054241">
    <property type="component" value="Unassembled WGS sequence"/>
</dbReference>
<dbReference type="AlphaFoldDB" id="A0A124HC07"/>
<gene>
    <name evidence="1" type="ORF">AQI88_29605</name>
</gene>
<evidence type="ECO:0000313" key="1">
    <source>
        <dbReference type="EMBL" id="KUM92903.1"/>
    </source>
</evidence>
<dbReference type="EMBL" id="LMWL01000055">
    <property type="protein sequence ID" value="KUM92903.1"/>
    <property type="molecule type" value="Genomic_DNA"/>
</dbReference>
<proteinExistence type="predicted"/>
<protein>
    <submittedName>
        <fullName evidence="1">Uncharacterized protein</fullName>
    </submittedName>
</protein>
<reference evidence="1 2" key="1">
    <citation type="submission" date="2015-10" db="EMBL/GenBank/DDBJ databases">
        <title>Draft genome sequence of Streptomyces cellostaticus DSM 40189, type strain for the species Streptomyces cellostaticus.</title>
        <authorList>
            <person name="Ruckert C."/>
            <person name="Winkler A."/>
            <person name="Kalinowski J."/>
            <person name="Kampfer P."/>
            <person name="Glaeser S."/>
        </authorList>
    </citation>
    <scope>NUCLEOTIDE SEQUENCE [LARGE SCALE GENOMIC DNA]</scope>
    <source>
        <strain evidence="1 2">DSM 40189</strain>
    </source>
</reference>
<accession>A0A124HC07</accession>
<name>A0A124HC07_9ACTN</name>